<dbReference type="PANTHER" id="PTHR45947">
    <property type="entry name" value="SULFOQUINOVOSYL TRANSFERASE SQD2"/>
    <property type="match status" value="1"/>
</dbReference>
<dbReference type="EMBL" id="FAXA01000249">
    <property type="protein sequence ID" value="CUV02372.1"/>
    <property type="molecule type" value="Genomic_DNA"/>
</dbReference>
<dbReference type="Gene3D" id="3.40.50.2000">
    <property type="entry name" value="Glycogen Phosphorylase B"/>
    <property type="match status" value="2"/>
</dbReference>
<dbReference type="CDD" id="cd03801">
    <property type="entry name" value="GT4_PimA-like"/>
    <property type="match status" value="1"/>
</dbReference>
<evidence type="ECO:0000259" key="1">
    <source>
        <dbReference type="Pfam" id="PF00534"/>
    </source>
</evidence>
<keyword evidence="3" id="KW-0328">Glycosyltransferase</keyword>
<keyword evidence="3" id="KW-0808">Transferase</keyword>
<feature type="domain" description="Glycosyltransferase subfamily 4-like N-terminal" evidence="2">
    <location>
        <begin position="14"/>
        <end position="174"/>
    </location>
</feature>
<accession>A0A160V8V1</accession>
<evidence type="ECO:0000259" key="2">
    <source>
        <dbReference type="Pfam" id="PF13439"/>
    </source>
</evidence>
<protein>
    <submittedName>
        <fullName evidence="3">Phosphatidylinositol alpha-mannosyltransferase</fullName>
        <ecNumber evidence="3">2.4.1.57</ecNumber>
    </submittedName>
</protein>
<gene>
    <name evidence="3" type="ORF">MGWOODY_Clf1866</name>
</gene>
<dbReference type="Pfam" id="PF13439">
    <property type="entry name" value="Glyco_transf_4"/>
    <property type="match status" value="1"/>
</dbReference>
<dbReference type="GO" id="GO:0016757">
    <property type="term" value="F:glycosyltransferase activity"/>
    <property type="evidence" value="ECO:0007669"/>
    <property type="project" value="UniProtKB-KW"/>
</dbReference>
<dbReference type="InterPro" id="IPR050194">
    <property type="entry name" value="Glycosyltransferase_grp1"/>
</dbReference>
<evidence type="ECO:0000313" key="3">
    <source>
        <dbReference type="EMBL" id="CUV02372.1"/>
    </source>
</evidence>
<dbReference type="PANTHER" id="PTHR45947:SF3">
    <property type="entry name" value="SULFOQUINOVOSYL TRANSFERASE SQD2"/>
    <property type="match status" value="1"/>
</dbReference>
<sequence length="380" mass="42301">MKIAMVSPYDFTWPGGVTAHVTQLARELGRSGHEVQVLAPHSPPRESQDADLHVPLGRSVPLPSGGSIARVSLSWWLYPKIRALLRKEQFDVIHLHEPMAPILPLCVLEFSDSVNVGTFHASYARQHLYRITHPIIKRWQQRLHGNIAVSPAARRYVNNTFPGDYEIIPNGIDFKHFSANVAPMPQYQDGKINILFVGRLEKRKGLRYLLEAYGKLKWNLPNIRLIVVGPGNPDKESYLVMSSQNLQDVEFVGRVSYDDLPRYYASADIFCSPATGAESFGIVLLEAMSASKPVVASDIEGFRGVMTHGEQGLLVPKKDSNAMAEALGMLARDPELRRKLGANGNRLAEEYRWEVVAGRVEAYYKTCLKAANGSTGTRAN</sequence>
<dbReference type="EC" id="2.4.1.57" evidence="3"/>
<dbReference type="SUPFAM" id="SSF53756">
    <property type="entry name" value="UDP-Glycosyltransferase/glycogen phosphorylase"/>
    <property type="match status" value="1"/>
</dbReference>
<feature type="domain" description="Glycosyl transferase family 1" evidence="1">
    <location>
        <begin position="189"/>
        <end position="345"/>
    </location>
</feature>
<proteinExistence type="predicted"/>
<reference evidence="3" key="1">
    <citation type="submission" date="2015-10" db="EMBL/GenBank/DDBJ databases">
        <authorList>
            <person name="Gilbert D.G."/>
        </authorList>
    </citation>
    <scope>NUCLEOTIDE SEQUENCE</scope>
</reference>
<organism evidence="3">
    <name type="scientific">hydrothermal vent metagenome</name>
    <dbReference type="NCBI Taxonomy" id="652676"/>
    <lineage>
        <taxon>unclassified sequences</taxon>
        <taxon>metagenomes</taxon>
        <taxon>ecological metagenomes</taxon>
    </lineage>
</organism>
<dbReference type="InterPro" id="IPR028098">
    <property type="entry name" value="Glyco_trans_4-like_N"/>
</dbReference>
<dbReference type="AlphaFoldDB" id="A0A160V8V1"/>
<dbReference type="InterPro" id="IPR001296">
    <property type="entry name" value="Glyco_trans_1"/>
</dbReference>
<name>A0A160V8V1_9ZZZZ</name>
<dbReference type="Pfam" id="PF00534">
    <property type="entry name" value="Glycos_transf_1"/>
    <property type="match status" value="1"/>
</dbReference>